<evidence type="ECO:0000313" key="6">
    <source>
        <dbReference type="Proteomes" id="UP000024635"/>
    </source>
</evidence>
<dbReference type="EMBL" id="JARK01000305">
    <property type="protein sequence ID" value="EYC38624.1"/>
    <property type="molecule type" value="Genomic_DNA"/>
</dbReference>
<reference evidence="6" key="1">
    <citation type="journal article" date="2015" name="Nat. Genet.">
        <title>The genome and transcriptome of the zoonotic hookworm Ancylostoma ceylanicum identify infection-specific gene families.</title>
        <authorList>
            <person name="Schwarz E.M."/>
            <person name="Hu Y."/>
            <person name="Antoshechkin I."/>
            <person name="Miller M.M."/>
            <person name="Sternberg P.W."/>
            <person name="Aroian R.V."/>
        </authorList>
    </citation>
    <scope>NUCLEOTIDE SEQUENCE</scope>
    <source>
        <strain evidence="6">HY135</strain>
    </source>
</reference>
<feature type="region of interest" description="Disordered" evidence="3">
    <location>
        <begin position="106"/>
        <end position="126"/>
    </location>
</feature>
<evidence type="ECO:0000256" key="1">
    <source>
        <dbReference type="ARBA" id="ARBA00022884"/>
    </source>
</evidence>
<protein>
    <recommendedName>
        <fullName evidence="4">RRM domain-containing protein</fullName>
    </recommendedName>
</protein>
<accession>A0A016WFN7</accession>
<feature type="compositionally biased region" description="Basic and acidic residues" evidence="3">
    <location>
        <begin position="210"/>
        <end position="231"/>
    </location>
</feature>
<feature type="domain" description="RRM" evidence="4">
    <location>
        <begin position="129"/>
        <end position="206"/>
    </location>
</feature>
<dbReference type="InterPro" id="IPR000504">
    <property type="entry name" value="RRM_dom"/>
</dbReference>
<dbReference type="Pfam" id="PF05603">
    <property type="entry name" value="Hikeshi-like_N"/>
    <property type="match status" value="1"/>
</dbReference>
<gene>
    <name evidence="5" type="primary">Acey_s0705.g1682</name>
    <name evidence="5" type="synonym">Acey-hrp-1</name>
    <name evidence="5" type="ORF">Y032_0705g1682</name>
</gene>
<dbReference type="CDD" id="cd12328">
    <property type="entry name" value="RRM2_hnRNPA_like"/>
    <property type="match status" value="1"/>
</dbReference>
<dbReference type="GO" id="GO:0000398">
    <property type="term" value="P:mRNA splicing, via spliceosome"/>
    <property type="evidence" value="ECO:0007669"/>
    <property type="project" value="TreeGrafter"/>
</dbReference>
<comment type="caution">
    <text evidence="5">The sequence shown here is derived from an EMBL/GenBank/DDBJ whole genome shotgun (WGS) entry which is preliminary data.</text>
</comment>
<dbReference type="InterPro" id="IPR012677">
    <property type="entry name" value="Nucleotide-bd_a/b_plait_sf"/>
</dbReference>
<dbReference type="InterPro" id="IPR008493">
    <property type="entry name" value="Hikeshi-like_N"/>
</dbReference>
<proteinExistence type="predicted"/>
<dbReference type="InterPro" id="IPR035979">
    <property type="entry name" value="RBD_domain_sf"/>
</dbReference>
<feature type="compositionally biased region" description="Basic and acidic residues" evidence="3">
    <location>
        <begin position="106"/>
        <end position="122"/>
    </location>
</feature>
<dbReference type="SUPFAM" id="SSF54928">
    <property type="entry name" value="RNA-binding domain, RBD"/>
    <property type="match status" value="2"/>
</dbReference>
<keyword evidence="6" id="KW-1185">Reference proteome</keyword>
<dbReference type="Pfam" id="PF00076">
    <property type="entry name" value="RRM_1"/>
    <property type="match status" value="2"/>
</dbReference>
<dbReference type="SMART" id="SM00360">
    <property type="entry name" value="RRM"/>
    <property type="match status" value="2"/>
</dbReference>
<dbReference type="FunFam" id="3.30.70.330:FF:000860">
    <property type="entry name" value="Heterogeneous nuclear ribonucleoprotein A1"/>
    <property type="match status" value="1"/>
</dbReference>
<dbReference type="GO" id="GO:0071013">
    <property type="term" value="C:catalytic step 2 spliceosome"/>
    <property type="evidence" value="ECO:0007669"/>
    <property type="project" value="TreeGrafter"/>
</dbReference>
<dbReference type="Proteomes" id="UP000024635">
    <property type="component" value="Unassembled WGS sequence"/>
</dbReference>
<name>A0A016WFN7_9BILA</name>
<dbReference type="STRING" id="53326.A0A016WFN7"/>
<dbReference type="PANTHER" id="PTHR48026">
    <property type="entry name" value="HOMOLOGOUS TO DROSOPHILA SQD (SQUID) PROTEIN"/>
    <property type="match status" value="1"/>
</dbReference>
<dbReference type="GO" id="GO:0003730">
    <property type="term" value="F:mRNA 3'-UTR binding"/>
    <property type="evidence" value="ECO:0007669"/>
    <property type="project" value="TreeGrafter"/>
</dbReference>
<feature type="domain" description="RRM" evidence="4">
    <location>
        <begin position="20"/>
        <end position="115"/>
    </location>
</feature>
<feature type="compositionally biased region" description="Gly residues" evidence="3">
    <location>
        <begin position="232"/>
        <end position="319"/>
    </location>
</feature>
<feature type="region of interest" description="Disordered" evidence="3">
    <location>
        <begin position="210"/>
        <end position="332"/>
    </location>
</feature>
<evidence type="ECO:0000313" key="5">
    <source>
        <dbReference type="EMBL" id="EYC38624.1"/>
    </source>
</evidence>
<dbReference type="AlphaFoldDB" id="A0A016WFN7"/>
<dbReference type="PANTHER" id="PTHR48026:SF14">
    <property type="entry name" value="HETEROGENEOUS NUCLEAR RIBONUCLEOPROTEIN A1"/>
    <property type="match status" value="1"/>
</dbReference>
<organism evidence="5 6">
    <name type="scientific">Ancylostoma ceylanicum</name>
    <dbReference type="NCBI Taxonomy" id="53326"/>
    <lineage>
        <taxon>Eukaryota</taxon>
        <taxon>Metazoa</taxon>
        <taxon>Ecdysozoa</taxon>
        <taxon>Nematoda</taxon>
        <taxon>Chromadorea</taxon>
        <taxon>Rhabditida</taxon>
        <taxon>Rhabditina</taxon>
        <taxon>Rhabditomorpha</taxon>
        <taxon>Strongyloidea</taxon>
        <taxon>Ancylostomatidae</taxon>
        <taxon>Ancylostomatinae</taxon>
        <taxon>Ancylostoma</taxon>
    </lineage>
</organism>
<dbReference type="OrthoDB" id="1875751at2759"/>
<evidence type="ECO:0000256" key="3">
    <source>
        <dbReference type="SAM" id="MobiDB-lite"/>
    </source>
</evidence>
<keyword evidence="1 2" id="KW-0694">RNA-binding</keyword>
<dbReference type="PROSITE" id="PS50102">
    <property type="entry name" value="RRM"/>
    <property type="match status" value="2"/>
</dbReference>
<dbReference type="Gene3D" id="3.30.70.330">
    <property type="match status" value="2"/>
</dbReference>
<evidence type="ECO:0000256" key="2">
    <source>
        <dbReference type="PROSITE-ProRule" id="PRU00176"/>
    </source>
</evidence>
<evidence type="ECO:0000259" key="4">
    <source>
        <dbReference type="PROSITE" id="PS50102"/>
    </source>
</evidence>
<sequence>MADEGHNGNAAGDAEPENFRKIFVGGLTGNTTDEVMREFYSQFGELTDIIVMRDPNTKRSRGFGFVTFATKANVSSVYPSICQSKCMTGSQVDAAMAARPHVIDGKTVDPKRAVPRDDKNRNESNVSTKRLYVSGVREDHTEEMFTEYFSKFGNVVKSEIILDKVSNKPRGFGFVTFDDYDPVDQCVLLRSHMINGFRCDVKKGLSKDEMNKVAQSNRDRMDRMGRSRGDQRGGYGGPGGGWGGQQGGQGQRGGWGQQGGYGQQGYGGPQGGGYGQGGYGGYGQQQGWGDQSGWGQQSGGGGWGGQGGGWGQQSGGWGAGQPSEQQQWANAQGGAEMTEVFGLIAAGRSPSQFVQVGEREFLCEIGDASNVNHVVVFMTGLHPFPDGMGSSVYVRWPSPDAQDAGWHYLGFVCNTKPSVIFKIAQLHLSEIRHTGVFGGGVGTGAFGSVQVGLMVEPLAAIEGRAAADGTQTSQQSTLAEFAETMLRNLVNHAESYTTRLSRPDGQVGWTLCHSAELVDPFI</sequence>